<dbReference type="Pfam" id="PF08281">
    <property type="entry name" value="Sigma70_r4_2"/>
    <property type="match status" value="1"/>
</dbReference>
<dbReference type="PANTHER" id="PTHR43133:SF25">
    <property type="entry name" value="RNA POLYMERASE SIGMA FACTOR RFAY-RELATED"/>
    <property type="match status" value="1"/>
</dbReference>
<evidence type="ECO:0000256" key="3">
    <source>
        <dbReference type="ARBA" id="ARBA00023082"/>
    </source>
</evidence>
<keyword evidence="3" id="KW-0731">Sigma factor</keyword>
<dbReference type="InterPro" id="IPR039425">
    <property type="entry name" value="RNA_pol_sigma-70-like"/>
</dbReference>
<protein>
    <submittedName>
        <fullName evidence="7">RNA polymerase sigma-70 factor (ECF subfamily)</fullName>
    </submittedName>
</protein>
<dbReference type="Gene3D" id="1.10.10.10">
    <property type="entry name" value="Winged helix-like DNA-binding domain superfamily/Winged helix DNA-binding domain"/>
    <property type="match status" value="1"/>
</dbReference>
<comment type="caution">
    <text evidence="7">The sequence shown here is derived from an EMBL/GenBank/DDBJ whole genome shotgun (WGS) entry which is preliminary data.</text>
</comment>
<keyword evidence="4" id="KW-0804">Transcription</keyword>
<dbReference type="SUPFAM" id="SSF88659">
    <property type="entry name" value="Sigma3 and sigma4 domains of RNA polymerase sigma factors"/>
    <property type="match status" value="1"/>
</dbReference>
<reference evidence="7" key="1">
    <citation type="submission" date="2020-10" db="EMBL/GenBank/DDBJ databases">
        <title>Sequencing the genomes of 1000 actinobacteria strains.</title>
        <authorList>
            <person name="Klenk H.-P."/>
        </authorList>
    </citation>
    <scope>NUCLEOTIDE SEQUENCE</scope>
    <source>
        <strain evidence="7">DSM 45354</strain>
    </source>
</reference>
<dbReference type="InterPro" id="IPR013324">
    <property type="entry name" value="RNA_pol_sigma_r3/r4-like"/>
</dbReference>
<dbReference type="EMBL" id="JADBEM010000001">
    <property type="protein sequence ID" value="MBE1604823.1"/>
    <property type="molecule type" value="Genomic_DNA"/>
</dbReference>
<dbReference type="InterPro" id="IPR013325">
    <property type="entry name" value="RNA_pol_sigma_r2"/>
</dbReference>
<dbReference type="AlphaFoldDB" id="A0A927MT77"/>
<dbReference type="GO" id="GO:0003677">
    <property type="term" value="F:DNA binding"/>
    <property type="evidence" value="ECO:0007669"/>
    <property type="project" value="InterPro"/>
</dbReference>
<evidence type="ECO:0000256" key="1">
    <source>
        <dbReference type="ARBA" id="ARBA00010641"/>
    </source>
</evidence>
<evidence type="ECO:0000313" key="8">
    <source>
        <dbReference type="Proteomes" id="UP000638648"/>
    </source>
</evidence>
<dbReference type="Pfam" id="PF04542">
    <property type="entry name" value="Sigma70_r2"/>
    <property type="match status" value="1"/>
</dbReference>
<dbReference type="Gene3D" id="1.10.1740.10">
    <property type="match status" value="1"/>
</dbReference>
<accession>A0A927MT77</accession>
<comment type="similarity">
    <text evidence="1">Belongs to the sigma-70 factor family. ECF subfamily.</text>
</comment>
<evidence type="ECO:0000313" key="7">
    <source>
        <dbReference type="EMBL" id="MBE1604823.1"/>
    </source>
</evidence>
<organism evidence="7 8">
    <name type="scientific">Actinopolymorpha pittospori</name>
    <dbReference type="NCBI Taxonomy" id="648752"/>
    <lineage>
        <taxon>Bacteria</taxon>
        <taxon>Bacillati</taxon>
        <taxon>Actinomycetota</taxon>
        <taxon>Actinomycetes</taxon>
        <taxon>Propionibacteriales</taxon>
        <taxon>Actinopolymorphaceae</taxon>
        <taxon>Actinopolymorpha</taxon>
    </lineage>
</organism>
<evidence type="ECO:0000256" key="4">
    <source>
        <dbReference type="ARBA" id="ARBA00023163"/>
    </source>
</evidence>
<keyword evidence="2" id="KW-0805">Transcription regulation</keyword>
<feature type="domain" description="RNA polymerase sigma factor 70 region 4 type 2" evidence="6">
    <location>
        <begin position="114"/>
        <end position="164"/>
    </location>
</feature>
<dbReference type="NCBIfam" id="TIGR02937">
    <property type="entry name" value="sigma70-ECF"/>
    <property type="match status" value="1"/>
</dbReference>
<dbReference type="SUPFAM" id="SSF88946">
    <property type="entry name" value="Sigma2 domain of RNA polymerase sigma factors"/>
    <property type="match status" value="1"/>
</dbReference>
<dbReference type="InterPro" id="IPR014284">
    <property type="entry name" value="RNA_pol_sigma-70_dom"/>
</dbReference>
<dbReference type="PANTHER" id="PTHR43133">
    <property type="entry name" value="RNA POLYMERASE ECF-TYPE SIGMA FACTO"/>
    <property type="match status" value="1"/>
</dbReference>
<dbReference type="GO" id="GO:0006352">
    <property type="term" value="P:DNA-templated transcription initiation"/>
    <property type="evidence" value="ECO:0007669"/>
    <property type="project" value="InterPro"/>
</dbReference>
<evidence type="ECO:0000256" key="2">
    <source>
        <dbReference type="ARBA" id="ARBA00023015"/>
    </source>
</evidence>
<evidence type="ECO:0000259" key="6">
    <source>
        <dbReference type="Pfam" id="PF08281"/>
    </source>
</evidence>
<dbReference type="RefSeq" id="WP_192749277.1">
    <property type="nucleotide sequence ID" value="NZ_BAABJL010000089.1"/>
</dbReference>
<dbReference type="Proteomes" id="UP000638648">
    <property type="component" value="Unassembled WGS sequence"/>
</dbReference>
<dbReference type="InterPro" id="IPR007627">
    <property type="entry name" value="RNA_pol_sigma70_r2"/>
</dbReference>
<gene>
    <name evidence="7" type="ORF">HEB94_001671</name>
</gene>
<keyword evidence="8" id="KW-1185">Reference proteome</keyword>
<sequence>MRTPIPDRETRFRALYADAYADVLRFAQRRVHPSHAEDVTADAFLVAWRRFDDLPNRRDDVRAWLFGIARHCLLNTQRGQERRDALAVRVAEAVSSVGSADGLDADLLAQRIDLAAAWRRLSETDQEALSLTVFEDLTSPQAGRVLGITAASYRLRLLRARRALRRQLDLAESSSYEQMETQS</sequence>
<feature type="domain" description="RNA polymerase sigma-70 region 2" evidence="5">
    <location>
        <begin position="15"/>
        <end position="82"/>
    </location>
</feature>
<evidence type="ECO:0000259" key="5">
    <source>
        <dbReference type="Pfam" id="PF04542"/>
    </source>
</evidence>
<dbReference type="InterPro" id="IPR036388">
    <property type="entry name" value="WH-like_DNA-bd_sf"/>
</dbReference>
<dbReference type="InterPro" id="IPR013249">
    <property type="entry name" value="RNA_pol_sigma70_r4_t2"/>
</dbReference>
<proteinExistence type="inferred from homology"/>
<name>A0A927MT77_9ACTN</name>
<dbReference type="GO" id="GO:0016987">
    <property type="term" value="F:sigma factor activity"/>
    <property type="evidence" value="ECO:0007669"/>
    <property type="project" value="UniProtKB-KW"/>
</dbReference>